<feature type="chain" id="PRO_5015867593" description="Outer membrane protein beta-barrel domain-containing protein" evidence="1">
    <location>
        <begin position="31"/>
        <end position="292"/>
    </location>
</feature>
<evidence type="ECO:0000256" key="1">
    <source>
        <dbReference type="SAM" id="SignalP"/>
    </source>
</evidence>
<dbReference type="EMBL" id="QKTW01000006">
    <property type="protein sequence ID" value="PZF74122.1"/>
    <property type="molecule type" value="Genomic_DNA"/>
</dbReference>
<dbReference type="AlphaFoldDB" id="A0A2W2AKL0"/>
<proteinExistence type="predicted"/>
<keyword evidence="1" id="KW-0732">Signal</keyword>
<organism evidence="2 3">
    <name type="scientific">Taibaiella soli</name>
    <dbReference type="NCBI Taxonomy" id="1649169"/>
    <lineage>
        <taxon>Bacteria</taxon>
        <taxon>Pseudomonadati</taxon>
        <taxon>Bacteroidota</taxon>
        <taxon>Chitinophagia</taxon>
        <taxon>Chitinophagales</taxon>
        <taxon>Chitinophagaceae</taxon>
        <taxon>Taibaiella</taxon>
    </lineage>
</organism>
<evidence type="ECO:0000313" key="3">
    <source>
        <dbReference type="Proteomes" id="UP000248745"/>
    </source>
</evidence>
<feature type="signal peptide" evidence="1">
    <location>
        <begin position="1"/>
        <end position="30"/>
    </location>
</feature>
<comment type="caution">
    <text evidence="2">The sequence shown here is derived from an EMBL/GenBank/DDBJ whole genome shotgun (WGS) entry which is preliminary data.</text>
</comment>
<protein>
    <recommendedName>
        <fullName evidence="4">Outer membrane protein beta-barrel domain-containing protein</fullName>
    </recommendedName>
</protein>
<name>A0A2W2AKL0_9BACT</name>
<gene>
    <name evidence="2" type="ORF">DN068_03660</name>
</gene>
<dbReference type="Proteomes" id="UP000248745">
    <property type="component" value="Unassembled WGS sequence"/>
</dbReference>
<evidence type="ECO:0000313" key="2">
    <source>
        <dbReference type="EMBL" id="PZF74122.1"/>
    </source>
</evidence>
<sequence length="292" mass="32458">MEIHVGMAGLTYRTGIGLVLMMLASVASNAQTTSTTVIKSDSTAKKPVPKVIVKKPKPIHTEMSLGAKMNTNGWGAYINKGWVRSNDTKHSDQFYNLRYVELEFNEVKNPKETKTTNQYLGSYSNESAKPYIYGKINNFYQFNLGYGFRRMIAGKPEPGSVSIHWFYLGGLSLGLLKPYYVNANVPQDNGGTGTLVRKTIKYEDDKQSFLDDRLIISSAGFTQGIGETKIVPGLHLKTGLHFDFAANKKTVLAIETGVSADLYSSKIEIMANQKAYPYSANIFAAFQFGKRW</sequence>
<reference evidence="2 3" key="1">
    <citation type="submission" date="2018-06" db="EMBL/GenBank/DDBJ databases">
        <title>Mucibacter soli gen. nov., sp. nov., a new member of the family Chitinophagaceae producing mucin.</title>
        <authorList>
            <person name="Kim M.-K."/>
            <person name="Park S."/>
            <person name="Kim T.-S."/>
            <person name="Joung Y."/>
            <person name="Han J.-H."/>
            <person name="Kim S.B."/>
        </authorList>
    </citation>
    <scope>NUCLEOTIDE SEQUENCE [LARGE SCALE GENOMIC DNA]</scope>
    <source>
        <strain evidence="2 3">R1-15</strain>
    </source>
</reference>
<evidence type="ECO:0008006" key="4">
    <source>
        <dbReference type="Google" id="ProtNLM"/>
    </source>
</evidence>
<keyword evidence="3" id="KW-1185">Reference proteome</keyword>
<accession>A0A2W2AKL0</accession>